<dbReference type="GO" id="GO:0016787">
    <property type="term" value="F:hydrolase activity"/>
    <property type="evidence" value="ECO:0007669"/>
    <property type="project" value="UniProtKB-KW"/>
</dbReference>
<reference evidence="4 5" key="1">
    <citation type="submission" date="2013-12" db="EMBL/GenBank/DDBJ databases">
        <authorList>
            <person name="Madinger N."/>
            <person name="Lenaerts A."/>
            <person name="Ordway D."/>
            <person name="DeGroote M.A."/>
            <person name="Parker T."/>
            <person name="Sizemore C."/>
            <person name="Tallon L.J."/>
            <person name="Sadzewicz L.K."/>
            <person name="Sengamalay N."/>
            <person name="Fraser C.M."/>
            <person name="Hine E."/>
            <person name="Shefchek K.A."/>
            <person name="Das S.P."/>
            <person name="Tettelin H."/>
        </authorList>
    </citation>
    <scope>NUCLEOTIDE SEQUENCE [LARGE SCALE GENOMIC DNA]</scope>
    <source>
        <strain evidence="4 5">21</strain>
    </source>
</reference>
<dbReference type="EMBL" id="JAOF01000001">
    <property type="protein sequence ID" value="EUA45736.1"/>
    <property type="molecule type" value="Genomic_DNA"/>
</dbReference>
<dbReference type="InterPro" id="IPR041407">
    <property type="entry name" value="MazG_C"/>
</dbReference>
<evidence type="ECO:0000313" key="5">
    <source>
        <dbReference type="Proteomes" id="UP000020103"/>
    </source>
</evidence>
<dbReference type="AlphaFoldDB" id="A0A829PYK5"/>
<dbReference type="Pfam" id="PF03819">
    <property type="entry name" value="MazG"/>
    <property type="match status" value="1"/>
</dbReference>
<dbReference type="CDD" id="cd11541">
    <property type="entry name" value="NTP-PPase_u4"/>
    <property type="match status" value="1"/>
</dbReference>
<evidence type="ECO:0000259" key="3">
    <source>
        <dbReference type="Pfam" id="PF18722"/>
    </source>
</evidence>
<protein>
    <submittedName>
        <fullName evidence="4">MazG nucleotide pyrophosphohydrolase domain protein</fullName>
    </submittedName>
</protein>
<comment type="caution">
    <text evidence="4">The sequence shown here is derived from an EMBL/GenBank/DDBJ whole genome shotgun (WGS) entry which is preliminary data.</text>
</comment>
<evidence type="ECO:0000313" key="4">
    <source>
        <dbReference type="EMBL" id="EUA45736.1"/>
    </source>
</evidence>
<feature type="compositionally biased region" description="Basic and acidic residues" evidence="1">
    <location>
        <begin position="1"/>
        <end position="15"/>
    </location>
</feature>
<dbReference type="Proteomes" id="UP000020103">
    <property type="component" value="Unassembled WGS sequence"/>
</dbReference>
<gene>
    <name evidence="4" type="ORF">I543_1170</name>
</gene>
<dbReference type="InterPro" id="IPR004518">
    <property type="entry name" value="MazG-like_dom"/>
</dbReference>
<dbReference type="SUPFAM" id="SSF101386">
    <property type="entry name" value="all-alpha NTP pyrophosphatases"/>
    <property type="match status" value="1"/>
</dbReference>
<organism evidence="4 5">
    <name type="scientific">Mycobacteroides abscessus 21</name>
    <dbReference type="NCBI Taxonomy" id="1299324"/>
    <lineage>
        <taxon>Bacteria</taxon>
        <taxon>Bacillati</taxon>
        <taxon>Actinomycetota</taxon>
        <taxon>Actinomycetes</taxon>
        <taxon>Mycobacteriales</taxon>
        <taxon>Mycobacteriaceae</taxon>
        <taxon>Mycobacteroides</taxon>
        <taxon>Mycobacteroides abscessus</taxon>
    </lineage>
</organism>
<feature type="region of interest" description="Disordered" evidence="1">
    <location>
        <begin position="1"/>
        <end position="25"/>
    </location>
</feature>
<name>A0A829PYK5_9MYCO</name>
<dbReference type="Gene3D" id="1.10.287.1080">
    <property type="entry name" value="MazG-like"/>
    <property type="match status" value="1"/>
</dbReference>
<feature type="domain" description="MazG C-terminal" evidence="3">
    <location>
        <begin position="106"/>
        <end position="291"/>
    </location>
</feature>
<dbReference type="Pfam" id="PF18722">
    <property type="entry name" value="MazG_C"/>
    <property type="match status" value="1"/>
</dbReference>
<proteinExistence type="predicted"/>
<keyword evidence="4" id="KW-0378">Hydrolase</keyword>
<evidence type="ECO:0000259" key="2">
    <source>
        <dbReference type="Pfam" id="PF03819"/>
    </source>
</evidence>
<dbReference type="InterPro" id="IPR011379">
    <property type="entry name" value="MazG-related_GP37"/>
</dbReference>
<accession>A0A829PYK5</accession>
<sequence>MDFSEYQDKVADTDQHNSAGPDDPHRDTLMHLLGLAGEAGSVATVYKKHMRDGPAYEGWRLQMREELGDCLWYIATIAGKLGLTLEDIAQSNLVKTRSRWLPTDIDQLDAEAPEGQRLPRQGAMVFEQVTDEEGRPQVAVTLNGVSVGQPLTDNAYNDDGYRFHDVFHLAFATILGWSPVMRRNLGCKRKYDPSKDEAEDGGRAIVTEEGVSQYAFAYSQLLNNLEGVARLDFTVLDSITLMTRGFEVGVRTAADWERAILEGHRMFRELLKHGGGTVHFDAGRRELTFEAPAD</sequence>
<feature type="domain" description="NTP pyrophosphohydrolase MazG-like" evidence="2">
    <location>
        <begin position="32"/>
        <end position="99"/>
    </location>
</feature>
<evidence type="ECO:0000256" key="1">
    <source>
        <dbReference type="SAM" id="MobiDB-lite"/>
    </source>
</evidence>